<feature type="domain" description="Orotidine 5'-phosphate decarboxylase" evidence="8">
    <location>
        <begin position="17"/>
        <end position="237"/>
    </location>
</feature>
<dbReference type="PANTHER" id="PTHR43375">
    <property type="entry name" value="OROTIDINE 5'-PHOSPHATE DECARBOXYLASE"/>
    <property type="match status" value="1"/>
</dbReference>
<comment type="pathway">
    <text evidence="1">Pyrimidine metabolism; UMP biosynthesis via de novo pathway; UMP from orotate: step 2/2.</text>
</comment>
<evidence type="ECO:0000256" key="3">
    <source>
        <dbReference type="ARBA" id="ARBA00022793"/>
    </source>
</evidence>
<dbReference type="InterPro" id="IPR011995">
    <property type="entry name" value="OMPdecase_type-2"/>
</dbReference>
<keyword evidence="4" id="KW-0665">Pyrimidine biosynthesis</keyword>
<evidence type="ECO:0000259" key="8">
    <source>
        <dbReference type="SMART" id="SM00934"/>
    </source>
</evidence>
<gene>
    <name evidence="9" type="ORF">A3E73_00290</name>
</gene>
<dbReference type="InterPro" id="IPR013785">
    <property type="entry name" value="Aldolase_TIM"/>
</dbReference>
<evidence type="ECO:0000256" key="4">
    <source>
        <dbReference type="ARBA" id="ARBA00022975"/>
    </source>
</evidence>
<dbReference type="GO" id="GO:0006207">
    <property type="term" value="P:'de novo' pyrimidine nucleobase biosynthetic process"/>
    <property type="evidence" value="ECO:0007669"/>
    <property type="project" value="InterPro"/>
</dbReference>
<dbReference type="SMART" id="SM00934">
    <property type="entry name" value="OMPdecase"/>
    <property type="match status" value="1"/>
</dbReference>
<comment type="catalytic activity">
    <reaction evidence="6">
        <text>orotidine 5'-phosphate + H(+) = UMP + CO2</text>
        <dbReference type="Rhea" id="RHEA:11596"/>
        <dbReference type="ChEBI" id="CHEBI:15378"/>
        <dbReference type="ChEBI" id="CHEBI:16526"/>
        <dbReference type="ChEBI" id="CHEBI:57538"/>
        <dbReference type="ChEBI" id="CHEBI:57865"/>
        <dbReference type="EC" id="4.1.1.23"/>
    </reaction>
</comment>
<evidence type="ECO:0000256" key="7">
    <source>
        <dbReference type="NCBIfam" id="TIGR02127"/>
    </source>
</evidence>
<keyword evidence="5" id="KW-0456">Lyase</keyword>
<protein>
    <recommendedName>
        <fullName evidence="7">Orotidine-5'-phosphate decarboxylase</fullName>
        <ecNumber evidence="7">4.1.1.23</ecNumber>
    </recommendedName>
</protein>
<dbReference type="Gene3D" id="3.20.20.70">
    <property type="entry name" value="Aldolase class I"/>
    <property type="match status" value="1"/>
</dbReference>
<dbReference type="Proteomes" id="UP000176791">
    <property type="component" value="Unassembled WGS sequence"/>
</dbReference>
<evidence type="ECO:0000313" key="10">
    <source>
        <dbReference type="Proteomes" id="UP000176791"/>
    </source>
</evidence>
<dbReference type="UniPathway" id="UPA00070">
    <property type="reaction ID" value="UER00120"/>
</dbReference>
<comment type="caution">
    <text evidence="9">The sequence shown here is derived from an EMBL/GenBank/DDBJ whole genome shotgun (WGS) entry which is preliminary data.</text>
</comment>
<dbReference type="InterPro" id="IPR011060">
    <property type="entry name" value="RibuloseP-bd_barrel"/>
</dbReference>
<evidence type="ECO:0000313" key="9">
    <source>
        <dbReference type="EMBL" id="OGD55800.1"/>
    </source>
</evidence>
<evidence type="ECO:0000256" key="5">
    <source>
        <dbReference type="ARBA" id="ARBA00023239"/>
    </source>
</evidence>
<evidence type="ECO:0000256" key="1">
    <source>
        <dbReference type="ARBA" id="ARBA00004861"/>
    </source>
</evidence>
<dbReference type="NCBIfam" id="TIGR02127">
    <property type="entry name" value="pyrF_sub2"/>
    <property type="match status" value="1"/>
</dbReference>
<organism evidence="9 10">
    <name type="scientific">Candidatus Beckwithbacteria bacterium RIFCSPHIGHO2_12_FULL_47_17</name>
    <dbReference type="NCBI Taxonomy" id="1797460"/>
    <lineage>
        <taxon>Bacteria</taxon>
        <taxon>Candidatus Beckwithiibacteriota</taxon>
    </lineage>
</organism>
<dbReference type="STRING" id="1797460.A3E73_00290"/>
<dbReference type="AlphaFoldDB" id="A0A1F5DL96"/>
<accession>A0A1F5DL96</accession>
<proteinExistence type="inferred from homology"/>
<dbReference type="CDD" id="cd04725">
    <property type="entry name" value="OMP_decarboxylase_like"/>
    <property type="match status" value="1"/>
</dbReference>
<dbReference type="GO" id="GO:0004590">
    <property type="term" value="F:orotidine-5'-phosphate decarboxylase activity"/>
    <property type="evidence" value="ECO:0007669"/>
    <property type="project" value="UniProtKB-UniRule"/>
</dbReference>
<evidence type="ECO:0000256" key="2">
    <source>
        <dbReference type="ARBA" id="ARBA00008847"/>
    </source>
</evidence>
<dbReference type="Pfam" id="PF00215">
    <property type="entry name" value="OMPdecase"/>
    <property type="match status" value="1"/>
</dbReference>
<comment type="similarity">
    <text evidence="2">Belongs to the OMP decarboxylase family. Type 2 subfamily.</text>
</comment>
<dbReference type="SUPFAM" id="SSF51366">
    <property type="entry name" value="Ribulose-phoshate binding barrel"/>
    <property type="match status" value="1"/>
</dbReference>
<name>A0A1F5DL96_9BACT</name>
<dbReference type="EC" id="4.1.1.23" evidence="7"/>
<keyword evidence="3" id="KW-0210">Decarboxylase</keyword>
<dbReference type="GO" id="GO:0044205">
    <property type="term" value="P:'de novo' UMP biosynthetic process"/>
    <property type="evidence" value="ECO:0007669"/>
    <property type="project" value="UniProtKB-UniPathway"/>
</dbReference>
<evidence type="ECO:0000256" key="6">
    <source>
        <dbReference type="ARBA" id="ARBA00049157"/>
    </source>
</evidence>
<dbReference type="InterPro" id="IPR001754">
    <property type="entry name" value="OMPdeCOase_dom"/>
</dbReference>
<sequence>MIFQEKLDSIVKKNNSLLCVGLDQGEWKFNQKIIDQTHDLVCAYKPNFAFYEALGARGWENLKKTVDYIQRYHPGVVTIADAKRADIGNTNNGYVTAIFDELGFDAVTVNPYFGREALQPFLDRQDKGIIILCKTSNPGSGEFQDLVWEKVAQNVAKEWNKNNNCLLVVGATYPEELKKVRKIVGEMTLLVPGIGTQGADVAKTVKAGLNSKKAGIIVNSSRGIIFADNPRAEAQKLKDQINQYR</sequence>
<dbReference type="EMBL" id="MEZN01000034">
    <property type="protein sequence ID" value="OGD55800.1"/>
    <property type="molecule type" value="Genomic_DNA"/>
</dbReference>
<reference evidence="9 10" key="1">
    <citation type="journal article" date="2016" name="Nat. Commun.">
        <title>Thousands of microbial genomes shed light on interconnected biogeochemical processes in an aquifer system.</title>
        <authorList>
            <person name="Anantharaman K."/>
            <person name="Brown C.T."/>
            <person name="Hug L.A."/>
            <person name="Sharon I."/>
            <person name="Castelle C.J."/>
            <person name="Probst A.J."/>
            <person name="Thomas B.C."/>
            <person name="Singh A."/>
            <person name="Wilkins M.J."/>
            <person name="Karaoz U."/>
            <person name="Brodie E.L."/>
            <person name="Williams K.H."/>
            <person name="Hubbard S.S."/>
            <person name="Banfield J.F."/>
        </authorList>
    </citation>
    <scope>NUCLEOTIDE SEQUENCE [LARGE SCALE GENOMIC DNA]</scope>
</reference>
<dbReference type="PANTHER" id="PTHR43375:SF1">
    <property type="entry name" value="OROTIDINE 5'-PHOSPHATE DECARBOXYLASE"/>
    <property type="match status" value="1"/>
</dbReference>